<accession>A0ABY8EP01</accession>
<name>A0ABY8EP01_MALFU</name>
<sequence length="270" mass="30030">MMASETTSAHRGLQERIAESPCELTSVQELRTAVYLTRSVPLSEVIQNHKFVGVVDAQQGQSLIQHGTQLYLVDHAAVIEAFAYQLALRQFASFTPIRLDPAPSLRDLIGVGFDAEDDPVKAGLDRDTVVQKIYDTLIARAEMLEEYFAIRLNAEEGTVETLPTLLPRHGTMGLVLERLPSLFFRLGPQVDWSHEKACLDGLCRELAYAHVPFSVGHTGAEQDDAWTIQHVWFASFLGSRGKMMVSKALAAQAFVQVASLPDLYRVFERC</sequence>
<dbReference type="Proteomes" id="UP000818624">
    <property type="component" value="Chromosome 2"/>
</dbReference>
<feature type="domain" description="DNA mismatch repair protein Mlh1 C-terminal" evidence="1">
    <location>
        <begin position="23"/>
        <end position="270"/>
    </location>
</feature>
<protein>
    <submittedName>
        <fullName evidence="2">DNA mismatch repair protein Mlh1</fullName>
    </submittedName>
</protein>
<reference evidence="2 3" key="1">
    <citation type="journal article" date="2020" name="Elife">
        <title>Loss of centromere function drives karyotype evolution in closely related Malassezia species.</title>
        <authorList>
            <person name="Sankaranarayanan S.R."/>
            <person name="Ianiri G."/>
            <person name="Coelho M.A."/>
            <person name="Reza M.H."/>
            <person name="Thimmappa B.C."/>
            <person name="Ganguly P."/>
            <person name="Vadnala R.N."/>
            <person name="Sun S."/>
            <person name="Siddharthan R."/>
            <person name="Tellgren-Roth C."/>
            <person name="Dawson T.L."/>
            <person name="Heitman J."/>
            <person name="Sanyal K."/>
        </authorList>
    </citation>
    <scope>NUCLEOTIDE SEQUENCE [LARGE SCALE GENOMIC DNA]</scope>
    <source>
        <strain evidence="2">CBS14141</strain>
    </source>
</reference>
<evidence type="ECO:0000313" key="3">
    <source>
        <dbReference type="Proteomes" id="UP000818624"/>
    </source>
</evidence>
<dbReference type="EMBL" id="CP046235">
    <property type="protein sequence ID" value="WFD47262.1"/>
    <property type="molecule type" value="Genomic_DNA"/>
</dbReference>
<dbReference type="Pfam" id="PF16413">
    <property type="entry name" value="Mlh1_C"/>
    <property type="match status" value="1"/>
</dbReference>
<gene>
    <name evidence="2" type="primary">mlh1_1</name>
    <name evidence="2" type="ORF">GLX27_001913</name>
</gene>
<dbReference type="InterPro" id="IPR032189">
    <property type="entry name" value="Mlh1_C"/>
</dbReference>
<organism evidence="2 3">
    <name type="scientific">Malassezia furfur</name>
    <name type="common">Pityriasis versicolor infection agent</name>
    <name type="synonym">Pityrosporum furfur</name>
    <dbReference type="NCBI Taxonomy" id="55194"/>
    <lineage>
        <taxon>Eukaryota</taxon>
        <taxon>Fungi</taxon>
        <taxon>Dikarya</taxon>
        <taxon>Basidiomycota</taxon>
        <taxon>Ustilaginomycotina</taxon>
        <taxon>Malasseziomycetes</taxon>
        <taxon>Malasseziales</taxon>
        <taxon>Malasseziaceae</taxon>
        <taxon>Malassezia</taxon>
    </lineage>
</organism>
<evidence type="ECO:0000259" key="1">
    <source>
        <dbReference type="Pfam" id="PF16413"/>
    </source>
</evidence>
<keyword evidence="3" id="KW-1185">Reference proteome</keyword>
<evidence type="ECO:0000313" key="2">
    <source>
        <dbReference type="EMBL" id="WFD47262.1"/>
    </source>
</evidence>
<proteinExistence type="predicted"/>